<feature type="non-terminal residue" evidence="2">
    <location>
        <position position="85"/>
    </location>
</feature>
<dbReference type="EMBL" id="CATQJA010002654">
    <property type="protein sequence ID" value="CAJ0578662.1"/>
    <property type="molecule type" value="Genomic_DNA"/>
</dbReference>
<dbReference type="Proteomes" id="UP001177023">
    <property type="component" value="Unassembled WGS sequence"/>
</dbReference>
<keyword evidence="3" id="KW-1185">Reference proteome</keyword>
<dbReference type="AlphaFoldDB" id="A0AA36D0A3"/>
<evidence type="ECO:0000313" key="2">
    <source>
        <dbReference type="EMBL" id="CAJ0578662.1"/>
    </source>
</evidence>
<sequence>MSTQENGTTQTPSTPQKTLNTQERLFGGNAPTTPKRMTPTFKSTIFDGQQPPASPQRTPKKVIRTIERNPITGEVKAGQQQKITA</sequence>
<name>A0AA36D0A3_9BILA</name>
<proteinExistence type="predicted"/>
<comment type="caution">
    <text evidence="2">The sequence shown here is derived from an EMBL/GenBank/DDBJ whole genome shotgun (WGS) entry which is preliminary data.</text>
</comment>
<evidence type="ECO:0000313" key="3">
    <source>
        <dbReference type="Proteomes" id="UP001177023"/>
    </source>
</evidence>
<feature type="compositionally biased region" description="Polar residues" evidence="1">
    <location>
        <begin position="1"/>
        <end position="23"/>
    </location>
</feature>
<organism evidence="2 3">
    <name type="scientific">Mesorhabditis spiculigera</name>
    <dbReference type="NCBI Taxonomy" id="96644"/>
    <lineage>
        <taxon>Eukaryota</taxon>
        <taxon>Metazoa</taxon>
        <taxon>Ecdysozoa</taxon>
        <taxon>Nematoda</taxon>
        <taxon>Chromadorea</taxon>
        <taxon>Rhabditida</taxon>
        <taxon>Rhabditina</taxon>
        <taxon>Rhabditomorpha</taxon>
        <taxon>Rhabditoidea</taxon>
        <taxon>Rhabditidae</taxon>
        <taxon>Mesorhabditinae</taxon>
        <taxon>Mesorhabditis</taxon>
    </lineage>
</organism>
<accession>A0AA36D0A3</accession>
<evidence type="ECO:0000256" key="1">
    <source>
        <dbReference type="SAM" id="MobiDB-lite"/>
    </source>
</evidence>
<gene>
    <name evidence="2" type="ORF">MSPICULIGERA_LOCUS16905</name>
</gene>
<feature type="region of interest" description="Disordered" evidence="1">
    <location>
        <begin position="1"/>
        <end position="61"/>
    </location>
</feature>
<protein>
    <submittedName>
        <fullName evidence="2">Uncharacterized protein</fullName>
    </submittedName>
</protein>
<reference evidence="2" key="1">
    <citation type="submission" date="2023-06" db="EMBL/GenBank/DDBJ databases">
        <authorList>
            <person name="Delattre M."/>
        </authorList>
    </citation>
    <scope>NUCLEOTIDE SEQUENCE</scope>
    <source>
        <strain evidence="2">AF72</strain>
    </source>
</reference>